<dbReference type="AlphaFoldDB" id="A0A6M5YEV0"/>
<keyword evidence="4" id="KW-1185">Reference proteome</keyword>
<evidence type="ECO:0000256" key="1">
    <source>
        <dbReference type="SAM" id="MobiDB-lite"/>
    </source>
</evidence>
<dbReference type="KEGG" id="ftj:FTUN_0033"/>
<dbReference type="Proteomes" id="UP000503447">
    <property type="component" value="Chromosome"/>
</dbReference>
<reference evidence="4" key="1">
    <citation type="submission" date="2020-05" db="EMBL/GenBank/DDBJ databases">
        <title>Frigoriglobus tundricola gen. nov., sp. nov., a psychrotolerant cellulolytic planctomycete of the family Gemmataceae with two divergent copies of 16S rRNA gene.</title>
        <authorList>
            <person name="Kulichevskaya I.S."/>
            <person name="Ivanova A.A."/>
            <person name="Naumoff D.G."/>
            <person name="Beletsky A.V."/>
            <person name="Rijpstra W.I.C."/>
            <person name="Sinninghe Damste J.S."/>
            <person name="Mardanov A.V."/>
            <person name="Ravin N.V."/>
            <person name="Dedysh S.N."/>
        </authorList>
    </citation>
    <scope>NUCLEOTIDE SEQUENCE [LARGE SCALE GENOMIC DNA]</scope>
    <source>
        <strain evidence="4">PL17</strain>
    </source>
</reference>
<feature type="region of interest" description="Disordered" evidence="1">
    <location>
        <begin position="208"/>
        <end position="244"/>
    </location>
</feature>
<gene>
    <name evidence="3" type="ORF">FTUN_0033</name>
</gene>
<dbReference type="Pfam" id="PF13546">
    <property type="entry name" value="DDE_5"/>
    <property type="match status" value="1"/>
</dbReference>
<evidence type="ECO:0000313" key="3">
    <source>
        <dbReference type="EMBL" id="QJW92537.1"/>
    </source>
</evidence>
<dbReference type="EMBL" id="CP053452">
    <property type="protein sequence ID" value="QJW92537.1"/>
    <property type="molecule type" value="Genomic_DNA"/>
</dbReference>
<proteinExistence type="predicted"/>
<evidence type="ECO:0000259" key="2">
    <source>
        <dbReference type="Pfam" id="PF13546"/>
    </source>
</evidence>
<evidence type="ECO:0000313" key="4">
    <source>
        <dbReference type="Proteomes" id="UP000503447"/>
    </source>
</evidence>
<name>A0A6M5YEV0_9BACT</name>
<dbReference type="InterPro" id="IPR038721">
    <property type="entry name" value="IS701-like_DDE_dom"/>
</dbReference>
<organism evidence="3 4">
    <name type="scientific">Frigoriglobus tundricola</name>
    <dbReference type="NCBI Taxonomy" id="2774151"/>
    <lineage>
        <taxon>Bacteria</taxon>
        <taxon>Pseudomonadati</taxon>
        <taxon>Planctomycetota</taxon>
        <taxon>Planctomycetia</taxon>
        <taxon>Gemmatales</taxon>
        <taxon>Gemmataceae</taxon>
        <taxon>Frigoriglobus</taxon>
    </lineage>
</organism>
<feature type="domain" description="Transposase IS701-like DDE" evidence="2">
    <location>
        <begin position="23"/>
        <end position="177"/>
    </location>
</feature>
<accession>A0A6M5YEV0</accession>
<sequence length="244" mass="26265">MTDDAITKLGPAFAGYLRGYRDCFLQDRTATHFDNYCRGLLSDLPRKSVEPIALACGTAVRTLQEFLTTADWDHDRACEKLQRRLIQTVEQMPADELGTIGVIDETSCLKKGDKTPGVQRQYLGCVGKVDNGLVTVHLGVARGSFQALLDAEVFVPEKWTRDRKRCRGAGIPDAVPAQVAHRPGPVGASGGPGPAVRLAGVRRGVRIEGPVPAGLGRSEPTFRGRSAGELRGPDRRAPEGAPGR</sequence>
<dbReference type="PANTHER" id="PTHR33627">
    <property type="entry name" value="TRANSPOSASE"/>
    <property type="match status" value="1"/>
</dbReference>
<feature type="compositionally biased region" description="Basic and acidic residues" evidence="1">
    <location>
        <begin position="220"/>
        <end position="238"/>
    </location>
</feature>
<dbReference type="InterPro" id="IPR039365">
    <property type="entry name" value="IS701-like"/>
</dbReference>
<dbReference type="PANTHER" id="PTHR33627:SF1">
    <property type="entry name" value="TRANSPOSASE"/>
    <property type="match status" value="1"/>
</dbReference>
<protein>
    <submittedName>
        <fullName evidence="3">Mobile element protein</fullName>
    </submittedName>
</protein>